<keyword evidence="2" id="KW-1017">Isopeptide bond</keyword>
<dbReference type="EMBL" id="JASJQH010007042">
    <property type="protein sequence ID" value="KAK9719617.1"/>
    <property type="molecule type" value="Genomic_DNA"/>
</dbReference>
<accession>A0ABR2W4C5</accession>
<evidence type="ECO:0008006" key="10">
    <source>
        <dbReference type="Google" id="ProtNLM"/>
    </source>
</evidence>
<keyword evidence="3" id="KW-0832">Ubl conjugation</keyword>
<keyword evidence="7" id="KW-1133">Transmembrane helix</keyword>
<sequence length="1052" mass="118858">MLTSEEDPKSFFERIIEKAGLRIAEDAFTLAVEQSIFRRNIQLELLKANAKNTVVEDFIQQFETFVDDLNLLKLCLQSVSIAGSVKGTYTTDSLVRILLSIDSIQPDLLDLLLEKLTHFISAGDDTELESFPKSILHQLRWLDHIVEPERLTAKMMEIISITPIEIQRELIVNLPEIVNDSEHKVVVVELQTLMEENADLMAPILDALSNLNLQKDLLDNIREPIINRLESADLDDLPIMIKFLLQSVDVDNAQYVIGRIRSKLDLKSIYRLRDDRLFSQSTSTRSTQKVRKMPETLILESLRSGLQFNKMLRDVWLKVISEIGDDQDYQLIDFIILIIMHSLKNIKKKAENIFRKKISSGIFSLALLEETITNHNEALREYFGSLLSLAEALLRACQNNMILGRAASIIYESCFRMFDSYYRQEVIGSLVTHIGSGASWEIDTALDCLLNIVTASAKEAVPFSIFIKGILDYLDNLSITQIRVLFDIFSALASEGQKKGDDGILNDLNIVIRKQLSSSVEKYRQMGVVGALAIVKKIGSKDTVALGAGSSRADGEDHISQSLKNPQLRQAISVIEMTMESCKKSSSCLALAYDELSAIVESEFLDQRLAYWINENIACNFAEVFLCEKSEIYSLEGNKFLNLLPTEIWMDIDGENSAVTLKIYPMLSGAYYNDEDNASNMGLCNGASPQNHLRYMCSLFRLMQNCTKALNSGSLDDIDALLGCGIAMYSQAKFEHAMSDHTESLKTITYSTLFYAINWFRELLNAFSDQKDEEMLGKCLSRLSHIENLERELESILSHSPKLSPSLLLLDFAETQEGNSINRSTQNKEITIQTPRKRNSEKAGSDKDEDSANPKVQSSASGTGTRAYFRELEMNVFKLLRCEQLVKDTTDKSILNQDRFALSYSDLRFLLKDLKEKLAFKLGQIATTTFGRPKKKDAEQKSRFQILARKGPQEVMSEVNEILPYLCKHLENAAQEIQVLGADVDMSSERIEIECVETTLNVLIIIFSWADIQSPDNEQILSVCNLFLIMIVCVNPVLILIYIHSLLLENIE</sequence>
<dbReference type="Proteomes" id="UP001479436">
    <property type="component" value="Unassembled WGS sequence"/>
</dbReference>
<evidence type="ECO:0000256" key="6">
    <source>
        <dbReference type="SAM" id="MobiDB-lite"/>
    </source>
</evidence>
<organism evidence="8 9">
    <name type="scientific">Basidiobolus ranarum</name>
    <dbReference type="NCBI Taxonomy" id="34480"/>
    <lineage>
        <taxon>Eukaryota</taxon>
        <taxon>Fungi</taxon>
        <taxon>Fungi incertae sedis</taxon>
        <taxon>Zoopagomycota</taxon>
        <taxon>Entomophthoromycotina</taxon>
        <taxon>Basidiobolomycetes</taxon>
        <taxon>Basidiobolales</taxon>
        <taxon>Basidiobolaceae</taxon>
        <taxon>Basidiobolus</taxon>
    </lineage>
</organism>
<feature type="compositionally biased region" description="Basic and acidic residues" evidence="6">
    <location>
        <begin position="838"/>
        <end position="852"/>
    </location>
</feature>
<gene>
    <name evidence="8" type="ORF">K7432_004683</name>
</gene>
<evidence type="ECO:0000313" key="9">
    <source>
        <dbReference type="Proteomes" id="UP001479436"/>
    </source>
</evidence>
<evidence type="ECO:0000256" key="2">
    <source>
        <dbReference type="ARBA" id="ARBA00022499"/>
    </source>
</evidence>
<evidence type="ECO:0000256" key="5">
    <source>
        <dbReference type="ARBA" id="ARBA00093456"/>
    </source>
</evidence>
<comment type="subcellular location">
    <subcellularLocation>
        <location evidence="1">Nucleus</location>
    </subcellularLocation>
</comment>
<evidence type="ECO:0000256" key="1">
    <source>
        <dbReference type="ARBA" id="ARBA00004123"/>
    </source>
</evidence>
<dbReference type="InterPro" id="IPR029448">
    <property type="entry name" value="FANCD2"/>
</dbReference>
<keyword evidence="9" id="KW-1185">Reference proteome</keyword>
<dbReference type="PANTHER" id="PTHR32086">
    <property type="entry name" value="FANCONI ANEMIA GROUP D2 PROTEIN"/>
    <property type="match status" value="1"/>
</dbReference>
<protein>
    <recommendedName>
        <fullName evidence="10">Fanconi anemia group D2 protein</fullName>
    </recommendedName>
</protein>
<keyword evidence="4" id="KW-0539">Nucleus</keyword>
<evidence type="ECO:0000256" key="4">
    <source>
        <dbReference type="ARBA" id="ARBA00023242"/>
    </source>
</evidence>
<dbReference type="PANTHER" id="PTHR32086:SF0">
    <property type="entry name" value="FANCONI ANEMIA GROUP D2 PROTEIN"/>
    <property type="match status" value="1"/>
</dbReference>
<keyword evidence="7" id="KW-0812">Transmembrane</keyword>
<evidence type="ECO:0000256" key="3">
    <source>
        <dbReference type="ARBA" id="ARBA00022843"/>
    </source>
</evidence>
<evidence type="ECO:0000256" key="7">
    <source>
        <dbReference type="SAM" id="Phobius"/>
    </source>
</evidence>
<feature type="region of interest" description="Disordered" evidence="6">
    <location>
        <begin position="820"/>
        <end position="862"/>
    </location>
</feature>
<comment type="caution">
    <text evidence="8">The sequence shown here is derived from an EMBL/GenBank/DDBJ whole genome shotgun (WGS) entry which is preliminary data.</text>
</comment>
<name>A0ABR2W4C5_9FUNG</name>
<evidence type="ECO:0000313" key="8">
    <source>
        <dbReference type="EMBL" id="KAK9719617.1"/>
    </source>
</evidence>
<dbReference type="Pfam" id="PF14631">
    <property type="entry name" value="FancD2"/>
    <property type="match status" value="1"/>
</dbReference>
<comment type="similarity">
    <text evidence="5">Belongs to the Fanconi anemia protein FANCD2 family.</text>
</comment>
<feature type="transmembrane region" description="Helical" evidence="7">
    <location>
        <begin position="1026"/>
        <end position="1048"/>
    </location>
</feature>
<proteinExistence type="inferred from homology"/>
<feature type="compositionally biased region" description="Polar residues" evidence="6">
    <location>
        <begin position="820"/>
        <end position="834"/>
    </location>
</feature>
<reference evidence="8 9" key="1">
    <citation type="submission" date="2023-04" db="EMBL/GenBank/DDBJ databases">
        <title>Genome of Basidiobolus ranarum AG-B5.</title>
        <authorList>
            <person name="Stajich J.E."/>
            <person name="Carter-House D."/>
            <person name="Gryganskyi A."/>
        </authorList>
    </citation>
    <scope>NUCLEOTIDE SEQUENCE [LARGE SCALE GENOMIC DNA]</scope>
    <source>
        <strain evidence="8 9">AG-B5</strain>
    </source>
</reference>
<keyword evidence="7" id="KW-0472">Membrane</keyword>